<protein>
    <submittedName>
        <fullName evidence="1">MazF family transcriptional regulator</fullName>
    </submittedName>
</protein>
<dbReference type="Pfam" id="PF02452">
    <property type="entry name" value="PemK_toxin"/>
    <property type="match status" value="1"/>
</dbReference>
<dbReference type="SUPFAM" id="SSF50118">
    <property type="entry name" value="Cell growth inhibitor/plasmid maintenance toxic component"/>
    <property type="match status" value="1"/>
</dbReference>
<name>A0A2Z2NA77_9EURY</name>
<dbReference type="GO" id="GO:0003677">
    <property type="term" value="F:DNA binding"/>
    <property type="evidence" value="ECO:0007669"/>
    <property type="project" value="InterPro"/>
</dbReference>
<keyword evidence="2" id="KW-1185">Reference proteome</keyword>
<evidence type="ECO:0000313" key="1">
    <source>
        <dbReference type="EMBL" id="ASJ17583.1"/>
    </source>
</evidence>
<dbReference type="InterPro" id="IPR003477">
    <property type="entry name" value="PemK-like"/>
</dbReference>
<reference evidence="1 2" key="1">
    <citation type="submission" date="2016-04" db="EMBL/GenBank/DDBJ databases">
        <title>Complete genome sequence of Thermococcus chitonophagus type strain GC74.</title>
        <authorList>
            <person name="Oger P.M."/>
        </authorList>
    </citation>
    <scope>NUCLEOTIDE SEQUENCE [LARGE SCALE GENOMIC DNA]</scope>
    <source>
        <strain evidence="1 2">GC74</strain>
    </source>
</reference>
<evidence type="ECO:0000313" key="2">
    <source>
        <dbReference type="Proteomes" id="UP000250189"/>
    </source>
</evidence>
<dbReference type="Gene3D" id="2.30.30.110">
    <property type="match status" value="1"/>
</dbReference>
<dbReference type="EMBL" id="CP015193">
    <property type="protein sequence ID" value="ASJ17583.1"/>
    <property type="molecule type" value="Genomic_DNA"/>
</dbReference>
<organism evidence="1 2">
    <name type="scientific">Thermococcus chitonophagus</name>
    <dbReference type="NCBI Taxonomy" id="54262"/>
    <lineage>
        <taxon>Archaea</taxon>
        <taxon>Methanobacteriati</taxon>
        <taxon>Methanobacteriota</taxon>
        <taxon>Thermococci</taxon>
        <taxon>Thermococcales</taxon>
        <taxon>Thermococcaceae</taxon>
        <taxon>Thermococcus</taxon>
    </lineage>
</organism>
<dbReference type="InterPro" id="IPR011067">
    <property type="entry name" value="Plasmid_toxin/cell-grow_inhib"/>
</dbReference>
<sequence>MNQRNELLQWGIVLLDFPFVDLIGKKLRPALIASNNNLNKISNAVIALQITSNIRSGFMKYNIKITDNDVIRYPGTKPLRPSLIKPYVIFTIEKSLIRRIRKRIGILKREKVIEVKESLGRIFDL</sequence>
<dbReference type="AlphaFoldDB" id="A0A2Z2NA77"/>
<gene>
    <name evidence="1" type="ORF">A3L04_05525</name>
</gene>
<accession>A0A2Z2NA77</accession>
<dbReference type="OrthoDB" id="90963at2157"/>
<proteinExistence type="predicted"/>
<dbReference type="Proteomes" id="UP000250189">
    <property type="component" value="Chromosome"/>
</dbReference>